<evidence type="ECO:0000313" key="1">
    <source>
        <dbReference type="EMBL" id="DAE05337.1"/>
    </source>
</evidence>
<sequence>MWGEIGGKSYDILGKLLVLPHFAARKIGFNT</sequence>
<name>A0A8S5PG35_9CAUD</name>
<proteinExistence type="predicted"/>
<accession>A0A8S5PG35</accession>
<protein>
    <submittedName>
        <fullName evidence="1">Uncharacterized protein</fullName>
    </submittedName>
</protein>
<dbReference type="EMBL" id="BK015407">
    <property type="protein sequence ID" value="DAE05337.1"/>
    <property type="molecule type" value="Genomic_DNA"/>
</dbReference>
<organism evidence="1">
    <name type="scientific">Siphoviridae sp. ctWKa2</name>
    <dbReference type="NCBI Taxonomy" id="2825537"/>
    <lineage>
        <taxon>Viruses</taxon>
        <taxon>Duplodnaviria</taxon>
        <taxon>Heunggongvirae</taxon>
        <taxon>Uroviricota</taxon>
        <taxon>Caudoviricetes</taxon>
    </lineage>
</organism>
<reference evidence="1" key="1">
    <citation type="journal article" date="2021" name="Proc. Natl. Acad. Sci. U.S.A.">
        <title>A Catalog of Tens of Thousands of Viruses from Human Metagenomes Reveals Hidden Associations with Chronic Diseases.</title>
        <authorList>
            <person name="Tisza M.J."/>
            <person name="Buck C.B."/>
        </authorList>
    </citation>
    <scope>NUCLEOTIDE SEQUENCE</scope>
    <source>
        <strain evidence="1">CtWKa2</strain>
    </source>
</reference>